<dbReference type="EMBL" id="JANDBD010000001">
    <property type="protein sequence ID" value="MCP9270739.1"/>
    <property type="molecule type" value="Genomic_DNA"/>
</dbReference>
<feature type="signal peptide" evidence="1">
    <location>
        <begin position="1"/>
        <end position="28"/>
    </location>
</feature>
<dbReference type="InterPro" id="IPR007969">
    <property type="entry name" value="DUF732"/>
</dbReference>
<proteinExistence type="predicted"/>
<keyword evidence="4" id="KW-1185">Reference proteome</keyword>
<evidence type="ECO:0000313" key="3">
    <source>
        <dbReference type="EMBL" id="MCP9270739.1"/>
    </source>
</evidence>
<gene>
    <name evidence="3" type="ORF">NM203_00915</name>
</gene>
<evidence type="ECO:0000259" key="2">
    <source>
        <dbReference type="Pfam" id="PF05305"/>
    </source>
</evidence>
<comment type="caution">
    <text evidence="3">The sequence shown here is derived from an EMBL/GenBank/DDBJ whole genome shotgun (WGS) entry which is preliminary data.</text>
</comment>
<name>A0ABT1LV10_9MYCO</name>
<evidence type="ECO:0000256" key="1">
    <source>
        <dbReference type="SAM" id="SignalP"/>
    </source>
</evidence>
<keyword evidence="1" id="KW-0732">Signal</keyword>
<protein>
    <submittedName>
        <fullName evidence="3">DUF732 domain-containing protein</fullName>
    </submittedName>
</protein>
<sequence length="114" mass="11891">MFARRFVAVVLFAASVAAALLTSAPASADISAQDQQFLDVVKQLNVPVNSDADAITIGRDICTAVDAGKIQPASTVRGVMSRLQAQGLDKGQAANLVWGAVAAYCPQYRAIVGR</sequence>
<dbReference type="Pfam" id="PF05305">
    <property type="entry name" value="DUF732"/>
    <property type="match status" value="1"/>
</dbReference>
<feature type="chain" id="PRO_5045838835" evidence="1">
    <location>
        <begin position="29"/>
        <end position="114"/>
    </location>
</feature>
<accession>A0ABT1LV10</accession>
<feature type="domain" description="DUF732" evidence="2">
    <location>
        <begin position="33"/>
        <end position="107"/>
    </location>
</feature>
<dbReference type="RefSeq" id="WP_255057710.1">
    <property type="nucleotide sequence ID" value="NZ_JANDBD010000001.1"/>
</dbReference>
<reference evidence="3 4" key="1">
    <citation type="submission" date="2022-06" db="EMBL/GenBank/DDBJ databases">
        <title>Mycolicibacterium sp. CAU 1645 isolated from seawater.</title>
        <authorList>
            <person name="Kim W."/>
        </authorList>
    </citation>
    <scope>NUCLEOTIDE SEQUENCE [LARGE SCALE GENOMIC DNA]</scope>
    <source>
        <strain evidence="3 4">CAU 1645</strain>
    </source>
</reference>
<organism evidence="3 4">
    <name type="scientific">Mycolicibacterium arenosum</name>
    <dbReference type="NCBI Taxonomy" id="2952157"/>
    <lineage>
        <taxon>Bacteria</taxon>
        <taxon>Bacillati</taxon>
        <taxon>Actinomycetota</taxon>
        <taxon>Actinomycetes</taxon>
        <taxon>Mycobacteriales</taxon>
        <taxon>Mycobacteriaceae</taxon>
        <taxon>Mycolicibacterium</taxon>
    </lineage>
</organism>
<dbReference type="Proteomes" id="UP001651690">
    <property type="component" value="Unassembled WGS sequence"/>
</dbReference>
<evidence type="ECO:0000313" key="4">
    <source>
        <dbReference type="Proteomes" id="UP001651690"/>
    </source>
</evidence>